<dbReference type="PANTHER" id="PTHR31689:SF0">
    <property type="entry name" value="DIAMINOPIMELATE EPIMERASE"/>
    <property type="match status" value="1"/>
</dbReference>
<dbReference type="HAMAP" id="MF_00197">
    <property type="entry name" value="DAP_epimerase"/>
    <property type="match status" value="1"/>
</dbReference>
<protein>
    <recommendedName>
        <fullName evidence="3 8">Diaminopimelate epimerase</fullName>
        <shortName evidence="8">DAP epimerase</shortName>
        <ecNumber evidence="3 8">5.1.1.7</ecNumber>
    </recommendedName>
    <alternativeName>
        <fullName evidence="8">PLP-independent amino acid racemase</fullName>
    </alternativeName>
</protein>
<evidence type="ECO:0000256" key="7">
    <source>
        <dbReference type="ARBA" id="ARBA00051712"/>
    </source>
</evidence>
<feature type="active site" description="Proton acceptor" evidence="8">
    <location>
        <position position="218"/>
    </location>
</feature>
<dbReference type="NCBIfam" id="TIGR00652">
    <property type="entry name" value="DapF"/>
    <property type="match status" value="1"/>
</dbReference>
<keyword evidence="11" id="KW-1185">Reference proteome</keyword>
<keyword evidence="8" id="KW-0963">Cytoplasm</keyword>
<feature type="binding site" evidence="8">
    <location>
        <begin position="78"/>
        <end position="79"/>
    </location>
    <ligand>
        <name>substrate</name>
    </ligand>
</feature>
<dbReference type="EC" id="5.1.1.7" evidence="3 8"/>
<dbReference type="GO" id="GO:0008837">
    <property type="term" value="F:diaminopimelate epimerase activity"/>
    <property type="evidence" value="ECO:0007669"/>
    <property type="project" value="UniProtKB-UniRule"/>
</dbReference>
<name>A0A8J6YZ17_9PROT</name>
<dbReference type="GO" id="GO:0009089">
    <property type="term" value="P:lysine biosynthetic process via diaminopimelate"/>
    <property type="evidence" value="ECO:0007669"/>
    <property type="project" value="UniProtKB-UniRule"/>
</dbReference>
<dbReference type="InterPro" id="IPR018510">
    <property type="entry name" value="DAP_epimerase_AS"/>
</dbReference>
<dbReference type="RefSeq" id="WP_192534164.1">
    <property type="nucleotide sequence ID" value="NZ_JACZHT010000003.1"/>
</dbReference>
<dbReference type="PANTHER" id="PTHR31689">
    <property type="entry name" value="DIAMINOPIMELATE EPIMERASE, CHLOROPLASTIC"/>
    <property type="match status" value="1"/>
</dbReference>
<dbReference type="SUPFAM" id="SSF54506">
    <property type="entry name" value="Diaminopimelate epimerase-like"/>
    <property type="match status" value="2"/>
</dbReference>
<comment type="catalytic activity">
    <reaction evidence="7 8">
        <text>(2S,6S)-2,6-diaminopimelate = meso-2,6-diaminopimelate</text>
        <dbReference type="Rhea" id="RHEA:15393"/>
        <dbReference type="ChEBI" id="CHEBI:57609"/>
        <dbReference type="ChEBI" id="CHEBI:57791"/>
        <dbReference type="EC" id="5.1.1.7"/>
    </reaction>
</comment>
<dbReference type="InterPro" id="IPR001653">
    <property type="entry name" value="DAP_epimerase_DapF"/>
</dbReference>
<evidence type="ECO:0000313" key="11">
    <source>
        <dbReference type="Proteomes" id="UP000631034"/>
    </source>
</evidence>
<dbReference type="Gene3D" id="3.10.310.10">
    <property type="entry name" value="Diaminopimelate Epimerase, Chain A, domain 1"/>
    <property type="match status" value="2"/>
</dbReference>
<dbReference type="AlphaFoldDB" id="A0A8J6YZ17"/>
<feature type="binding site" evidence="8">
    <location>
        <position position="191"/>
    </location>
    <ligand>
        <name>substrate</name>
    </ligand>
</feature>
<feature type="binding site" evidence="8">
    <location>
        <position position="158"/>
    </location>
    <ligand>
        <name>substrate</name>
    </ligand>
</feature>
<feature type="binding site" evidence="8">
    <location>
        <begin position="209"/>
        <end position="210"/>
    </location>
    <ligand>
        <name>substrate</name>
    </ligand>
</feature>
<dbReference type="GO" id="GO:0005829">
    <property type="term" value="C:cytosol"/>
    <property type="evidence" value="ECO:0007669"/>
    <property type="project" value="TreeGrafter"/>
</dbReference>
<evidence type="ECO:0000256" key="9">
    <source>
        <dbReference type="PROSITE-ProRule" id="PRU10125"/>
    </source>
</evidence>
<feature type="site" description="Could be important to modulate the pK values of the two catalytic cysteine residues" evidence="8">
    <location>
        <position position="209"/>
    </location>
</feature>
<evidence type="ECO:0000313" key="10">
    <source>
        <dbReference type="EMBL" id="MBE1237163.1"/>
    </source>
</evidence>
<evidence type="ECO:0000256" key="1">
    <source>
        <dbReference type="ARBA" id="ARBA00005196"/>
    </source>
</evidence>
<evidence type="ECO:0000256" key="4">
    <source>
        <dbReference type="ARBA" id="ARBA00022605"/>
    </source>
</evidence>
<keyword evidence="5 8" id="KW-0457">Lysine biosynthesis</keyword>
<comment type="pathway">
    <text evidence="1 8">Amino-acid biosynthesis; L-lysine biosynthesis via DAP pathway; DL-2,6-diaminopimelate from LL-2,6-diaminopimelate: step 1/1.</text>
</comment>
<organism evidence="10 11">
    <name type="scientific">Phaeovibrio sulfidiphilus</name>
    <dbReference type="NCBI Taxonomy" id="1220600"/>
    <lineage>
        <taxon>Bacteria</taxon>
        <taxon>Pseudomonadati</taxon>
        <taxon>Pseudomonadota</taxon>
        <taxon>Alphaproteobacteria</taxon>
        <taxon>Rhodospirillales</taxon>
        <taxon>Rhodospirillaceae</taxon>
        <taxon>Phaeovibrio</taxon>
    </lineage>
</organism>
<feature type="binding site" evidence="8">
    <location>
        <begin position="219"/>
        <end position="220"/>
    </location>
    <ligand>
        <name>substrate</name>
    </ligand>
</feature>
<feature type="binding site" evidence="8">
    <location>
        <position position="16"/>
    </location>
    <ligand>
        <name>substrate</name>
    </ligand>
</feature>
<keyword evidence="4 8" id="KW-0028">Amino-acid biosynthesis</keyword>
<sequence>MSIAGTPFFKMHGLGNDFMVVDARKHPFRPTPGQVRALANRNTGIGFDQLVTIEPPRKGGVAHMGIRNADGSLVENCGNAARCVGKLLLAETRTESLTLEIINGLLQVERAAEGQVRVDMGLPRLDWREIPLSREADVLELPISVGPLDGPVAVSMGNPHAVFFVPDVHAIDLAAVGPLIEHDPLFPNRTNVEVVTVQENGALRMRVWERGTGITRACGTGACAAYVAACMRGLVSRSGPTPVILDGGTLMLEERPTDGHILMTGAATTAFSGVTLNAGRPEEPDPDAGQ</sequence>
<feature type="binding site" evidence="8">
    <location>
        <position position="68"/>
    </location>
    <ligand>
        <name>substrate</name>
    </ligand>
</feature>
<comment type="similarity">
    <text evidence="2 8">Belongs to the diaminopimelate epimerase family.</text>
</comment>
<evidence type="ECO:0000256" key="3">
    <source>
        <dbReference type="ARBA" id="ARBA00013080"/>
    </source>
</evidence>
<keyword evidence="6 8" id="KW-0413">Isomerase</keyword>
<comment type="subcellular location">
    <subcellularLocation>
        <location evidence="8">Cytoplasm</location>
    </subcellularLocation>
</comment>
<evidence type="ECO:0000256" key="6">
    <source>
        <dbReference type="ARBA" id="ARBA00023235"/>
    </source>
</evidence>
<evidence type="ECO:0000256" key="2">
    <source>
        <dbReference type="ARBA" id="ARBA00010219"/>
    </source>
</evidence>
<proteinExistence type="inferred from homology"/>
<dbReference type="Pfam" id="PF01678">
    <property type="entry name" value="DAP_epimerase"/>
    <property type="match status" value="2"/>
</dbReference>
<comment type="caution">
    <text evidence="10">The sequence shown here is derived from an EMBL/GenBank/DDBJ whole genome shotgun (WGS) entry which is preliminary data.</text>
</comment>
<dbReference type="UniPathway" id="UPA00034">
    <property type="reaction ID" value="UER00025"/>
</dbReference>
<feature type="active site" evidence="9">
    <location>
        <position position="77"/>
    </location>
</feature>
<feature type="active site" description="Proton donor" evidence="8">
    <location>
        <position position="77"/>
    </location>
</feature>
<gene>
    <name evidence="8" type="primary">dapF</name>
    <name evidence="10" type="ORF">IHV25_05815</name>
</gene>
<evidence type="ECO:0000256" key="5">
    <source>
        <dbReference type="ARBA" id="ARBA00023154"/>
    </source>
</evidence>
<comment type="subunit">
    <text evidence="8">Homodimer.</text>
</comment>
<feature type="site" description="Could be important to modulate the pK values of the two catalytic cysteine residues" evidence="8">
    <location>
        <position position="160"/>
    </location>
</feature>
<reference evidence="10" key="1">
    <citation type="submission" date="2020-10" db="EMBL/GenBank/DDBJ databases">
        <title>Genome sequence of the unusual species of purple photosynthetic bacteria, Phaeovibrio sulfidiphilus DSM 23193, type strain.</title>
        <authorList>
            <person name="Kyndt J.A."/>
            <person name="Meyer T.E."/>
        </authorList>
    </citation>
    <scope>NUCLEOTIDE SEQUENCE</scope>
    <source>
        <strain evidence="10">DSM 23193</strain>
    </source>
</reference>
<accession>A0A8J6YZ17</accession>
<dbReference type="Proteomes" id="UP000631034">
    <property type="component" value="Unassembled WGS sequence"/>
</dbReference>
<feature type="binding site" evidence="8">
    <location>
        <position position="49"/>
    </location>
    <ligand>
        <name>substrate</name>
    </ligand>
</feature>
<dbReference type="PROSITE" id="PS01326">
    <property type="entry name" value="DAP_EPIMERASE"/>
    <property type="match status" value="1"/>
</dbReference>
<evidence type="ECO:0000256" key="8">
    <source>
        <dbReference type="HAMAP-Rule" id="MF_00197"/>
    </source>
</evidence>
<comment type="function">
    <text evidence="8">Catalyzes the stereoinversion of LL-2,6-diaminopimelate (L,L-DAP) to meso-diaminopimelate (meso-DAP), a precursor of L-lysine and an essential component of the bacterial peptidoglycan.</text>
</comment>
<dbReference type="EMBL" id="JACZHT010000003">
    <property type="protein sequence ID" value="MBE1237163.1"/>
    <property type="molecule type" value="Genomic_DNA"/>
</dbReference>